<comment type="caution">
    <text evidence="2">The sequence shown here is derived from an EMBL/GenBank/DDBJ whole genome shotgun (WGS) entry which is preliminary data.</text>
</comment>
<dbReference type="Proteomes" id="UP000619244">
    <property type="component" value="Unassembled WGS sequence"/>
</dbReference>
<reference evidence="2" key="1">
    <citation type="journal article" date="2014" name="Int. J. Syst. Evol. Microbiol.">
        <title>Complete genome sequence of Corynebacterium casei LMG S-19264T (=DSM 44701T), isolated from a smear-ripened cheese.</title>
        <authorList>
            <consortium name="US DOE Joint Genome Institute (JGI-PGF)"/>
            <person name="Walter F."/>
            <person name="Albersmeier A."/>
            <person name="Kalinowski J."/>
            <person name="Ruckert C."/>
        </authorList>
    </citation>
    <scope>NUCLEOTIDE SEQUENCE</scope>
    <source>
        <strain evidence="2">JCM 4790</strain>
    </source>
</reference>
<gene>
    <name evidence="2" type="ORF">GCM10010358_65960</name>
</gene>
<sequence>MRYPERVSPDSHYDGYGRQVSGRVPGTTGPRHGRAELMPPSKEISPPWTAPAAWETSRLTVAAASPGSLARSAGIPAARSGESARHRRTGTAVEPVTSAVLEVLMPATLRPSPRSNQTEPCLVFA</sequence>
<dbReference type="EMBL" id="BMVU01000049">
    <property type="protein sequence ID" value="GGY03020.1"/>
    <property type="molecule type" value="Genomic_DNA"/>
</dbReference>
<keyword evidence="3" id="KW-1185">Reference proteome</keyword>
<dbReference type="AlphaFoldDB" id="A0A918NXJ9"/>
<reference evidence="2" key="2">
    <citation type="submission" date="2020-09" db="EMBL/GenBank/DDBJ databases">
        <authorList>
            <person name="Sun Q."/>
            <person name="Ohkuma M."/>
        </authorList>
    </citation>
    <scope>NUCLEOTIDE SEQUENCE</scope>
    <source>
        <strain evidence="2">JCM 4790</strain>
    </source>
</reference>
<evidence type="ECO:0000313" key="2">
    <source>
        <dbReference type="EMBL" id="GGY03020.1"/>
    </source>
</evidence>
<proteinExistence type="predicted"/>
<evidence type="ECO:0000256" key="1">
    <source>
        <dbReference type="SAM" id="MobiDB-lite"/>
    </source>
</evidence>
<evidence type="ECO:0000313" key="3">
    <source>
        <dbReference type="Proteomes" id="UP000619244"/>
    </source>
</evidence>
<name>A0A918NXJ9_9ACTN</name>
<feature type="compositionally biased region" description="Basic and acidic residues" evidence="1">
    <location>
        <begin position="1"/>
        <end position="15"/>
    </location>
</feature>
<accession>A0A918NXJ9</accession>
<feature type="region of interest" description="Disordered" evidence="1">
    <location>
        <begin position="65"/>
        <end position="93"/>
    </location>
</feature>
<protein>
    <submittedName>
        <fullName evidence="2">Uncharacterized protein</fullName>
    </submittedName>
</protein>
<feature type="region of interest" description="Disordered" evidence="1">
    <location>
        <begin position="1"/>
        <end position="48"/>
    </location>
</feature>
<organism evidence="2 3">
    <name type="scientific">Streptomyces minutiscleroticus</name>
    <dbReference type="NCBI Taxonomy" id="68238"/>
    <lineage>
        <taxon>Bacteria</taxon>
        <taxon>Bacillati</taxon>
        <taxon>Actinomycetota</taxon>
        <taxon>Actinomycetes</taxon>
        <taxon>Kitasatosporales</taxon>
        <taxon>Streptomycetaceae</taxon>
        <taxon>Streptomyces</taxon>
    </lineage>
</organism>